<sequence>MVCPSVLTLFHGGLMILVSSSDCSIDVVLYLLSFVVGPDASFEVSITSRESSFCCTMIHRLATFSLSSKSSSELSSLSTHVMYACLPFLWANEFLSEFSFLYKFCSFTRKHSQNPPKRSSSTYPKLLRSSSLPPSSSLRSISFAAVAFEGSPPFEPSLLTTKAIEGTHSILLCCCFFTSLITIHLLTPLVASVPATAPRAVTNDRDRNSHDRDNENIVSLLSLFDWYITTAATAISSVHHHRASTSHRSASTSKF</sequence>
<accession>A0AAN9DZU8</accession>
<dbReference type="Proteomes" id="UP001372338">
    <property type="component" value="Unassembled WGS sequence"/>
</dbReference>
<evidence type="ECO:0000256" key="2">
    <source>
        <dbReference type="SAM" id="SignalP"/>
    </source>
</evidence>
<name>A0AAN9DZU8_CROPI</name>
<feature type="signal peptide" evidence="2">
    <location>
        <begin position="1"/>
        <end position="20"/>
    </location>
</feature>
<keyword evidence="2" id="KW-0732">Signal</keyword>
<dbReference type="EMBL" id="JAYWIO010000008">
    <property type="protein sequence ID" value="KAK7243919.1"/>
    <property type="molecule type" value="Genomic_DNA"/>
</dbReference>
<feature type="chain" id="PRO_5042996566" evidence="2">
    <location>
        <begin position="21"/>
        <end position="255"/>
    </location>
</feature>
<gene>
    <name evidence="3" type="ORF">RIF29_38732</name>
</gene>
<evidence type="ECO:0000313" key="4">
    <source>
        <dbReference type="Proteomes" id="UP001372338"/>
    </source>
</evidence>
<proteinExistence type="predicted"/>
<feature type="compositionally biased region" description="Polar residues" evidence="1">
    <location>
        <begin position="113"/>
        <end position="123"/>
    </location>
</feature>
<feature type="region of interest" description="Disordered" evidence="1">
    <location>
        <begin position="110"/>
        <end position="137"/>
    </location>
</feature>
<organism evidence="3 4">
    <name type="scientific">Crotalaria pallida</name>
    <name type="common">Smooth rattlebox</name>
    <name type="synonym">Crotalaria striata</name>
    <dbReference type="NCBI Taxonomy" id="3830"/>
    <lineage>
        <taxon>Eukaryota</taxon>
        <taxon>Viridiplantae</taxon>
        <taxon>Streptophyta</taxon>
        <taxon>Embryophyta</taxon>
        <taxon>Tracheophyta</taxon>
        <taxon>Spermatophyta</taxon>
        <taxon>Magnoliopsida</taxon>
        <taxon>eudicotyledons</taxon>
        <taxon>Gunneridae</taxon>
        <taxon>Pentapetalae</taxon>
        <taxon>rosids</taxon>
        <taxon>fabids</taxon>
        <taxon>Fabales</taxon>
        <taxon>Fabaceae</taxon>
        <taxon>Papilionoideae</taxon>
        <taxon>50 kb inversion clade</taxon>
        <taxon>genistoids sensu lato</taxon>
        <taxon>core genistoids</taxon>
        <taxon>Crotalarieae</taxon>
        <taxon>Crotalaria</taxon>
    </lineage>
</organism>
<comment type="caution">
    <text evidence="3">The sequence shown here is derived from an EMBL/GenBank/DDBJ whole genome shotgun (WGS) entry which is preliminary data.</text>
</comment>
<feature type="compositionally biased region" description="Low complexity" evidence="1">
    <location>
        <begin position="126"/>
        <end position="137"/>
    </location>
</feature>
<protein>
    <submittedName>
        <fullName evidence="3">Uncharacterized protein</fullName>
    </submittedName>
</protein>
<evidence type="ECO:0000313" key="3">
    <source>
        <dbReference type="EMBL" id="KAK7243919.1"/>
    </source>
</evidence>
<dbReference type="AlphaFoldDB" id="A0AAN9DZU8"/>
<evidence type="ECO:0000256" key="1">
    <source>
        <dbReference type="SAM" id="MobiDB-lite"/>
    </source>
</evidence>
<keyword evidence="4" id="KW-1185">Reference proteome</keyword>
<reference evidence="3 4" key="1">
    <citation type="submission" date="2024-01" db="EMBL/GenBank/DDBJ databases">
        <title>The genomes of 5 underutilized Papilionoideae crops provide insights into root nodulation and disease resistanc.</title>
        <authorList>
            <person name="Yuan L."/>
        </authorList>
    </citation>
    <scope>NUCLEOTIDE SEQUENCE [LARGE SCALE GENOMIC DNA]</scope>
    <source>
        <strain evidence="3">ZHUSHIDOU_FW_LH</strain>
        <tissue evidence="3">Leaf</tissue>
    </source>
</reference>